<evidence type="ECO:0000313" key="1">
    <source>
        <dbReference type="EMBL" id="CAB3994070.1"/>
    </source>
</evidence>
<reference evidence="1" key="1">
    <citation type="submission" date="2020-04" db="EMBL/GenBank/DDBJ databases">
        <authorList>
            <person name="Alioto T."/>
            <person name="Alioto T."/>
            <person name="Gomez Garrido J."/>
        </authorList>
    </citation>
    <scope>NUCLEOTIDE SEQUENCE</scope>
    <source>
        <strain evidence="1">A484AB</strain>
    </source>
</reference>
<gene>
    <name evidence="1" type="ORF">PACLA_8A008589</name>
</gene>
<name>A0A7D9I182_PARCT</name>
<dbReference type="OrthoDB" id="416454at2759"/>
<dbReference type="PROSITE" id="PS50878">
    <property type="entry name" value="RT_POL"/>
    <property type="match status" value="1"/>
</dbReference>
<dbReference type="SUPFAM" id="SSF56672">
    <property type="entry name" value="DNA/RNA polymerases"/>
    <property type="match status" value="1"/>
</dbReference>
<organism evidence="1 2">
    <name type="scientific">Paramuricea clavata</name>
    <name type="common">Red gorgonian</name>
    <name type="synonym">Violescent sea-whip</name>
    <dbReference type="NCBI Taxonomy" id="317549"/>
    <lineage>
        <taxon>Eukaryota</taxon>
        <taxon>Metazoa</taxon>
        <taxon>Cnidaria</taxon>
        <taxon>Anthozoa</taxon>
        <taxon>Octocorallia</taxon>
        <taxon>Malacalcyonacea</taxon>
        <taxon>Plexauridae</taxon>
        <taxon>Paramuricea</taxon>
    </lineage>
</organism>
<dbReference type="CDD" id="cd01650">
    <property type="entry name" value="RT_nLTR_like"/>
    <property type="match status" value="1"/>
</dbReference>
<dbReference type="InterPro" id="IPR043502">
    <property type="entry name" value="DNA/RNA_pol_sf"/>
</dbReference>
<comment type="caution">
    <text evidence="1">The sequence shown here is derived from an EMBL/GenBank/DDBJ whole genome shotgun (WGS) entry which is preliminary data.</text>
</comment>
<dbReference type="PANTHER" id="PTHR19446">
    <property type="entry name" value="REVERSE TRANSCRIPTASES"/>
    <property type="match status" value="1"/>
</dbReference>
<dbReference type="Pfam" id="PF00078">
    <property type="entry name" value="RVT_1"/>
    <property type="match status" value="1"/>
</dbReference>
<protein>
    <submittedName>
        <fullName evidence="1">Uncharacterized protein</fullName>
    </submittedName>
</protein>
<sequence>MIPQTVSWTSENEQKIADSSKTIAELYNSYFVSVFSIHQNTQNDQEGTNKNDEPNIEELEITLSELEVFSALRALDPDKALGPDGIPSRILKETAQQIAPSLTLLFNKSINSGVVPDEWKLANVVPVYKRGEKEDVQNYRPISLLCIVSKLLERCVLKHIWEHLRVILNECQHGFVPGKSCTSQLIGVLDKIGRLLDRGEQIDVIYLDMSKAFDRVNHEILIEKLRHLGFKTNLLRWFKSYLYHRRQQVTVLGATSPTLPVTSGVPQGSILGPVLFLLYVNDLPDKISSSSIAAFADDTKIFKRISKKALLPTVKEPGRSTDKI</sequence>
<evidence type="ECO:0000313" key="2">
    <source>
        <dbReference type="Proteomes" id="UP001152795"/>
    </source>
</evidence>
<proteinExistence type="predicted"/>
<dbReference type="EMBL" id="CACRXK020002386">
    <property type="protein sequence ID" value="CAB3994070.1"/>
    <property type="molecule type" value="Genomic_DNA"/>
</dbReference>
<dbReference type="InterPro" id="IPR000477">
    <property type="entry name" value="RT_dom"/>
</dbReference>
<accession>A0A7D9I182</accession>
<keyword evidence="2" id="KW-1185">Reference proteome</keyword>
<dbReference type="Proteomes" id="UP001152795">
    <property type="component" value="Unassembled WGS sequence"/>
</dbReference>
<dbReference type="AlphaFoldDB" id="A0A7D9I182"/>